<dbReference type="EMBL" id="HBGS01063162">
    <property type="protein sequence ID" value="CAD9496218.1"/>
    <property type="molecule type" value="Transcribed_RNA"/>
</dbReference>
<gene>
    <name evidence="2" type="ORF">DSPE1174_LOCUS32905</name>
</gene>
<keyword evidence="1" id="KW-1133">Transmembrane helix</keyword>
<feature type="transmembrane region" description="Helical" evidence="1">
    <location>
        <begin position="12"/>
        <end position="35"/>
    </location>
</feature>
<name>A0A7S2MQC7_9STRA</name>
<sequence>MASEKTKKLCWAWSSILGLAGFIVMMIFGCIYWQWESISEIEDTANKNWVEGTCKVKSRELIEVRIGAADDRRRLKEVYDLYRSHRRMRSTARSDGTAVYNVKLKIKRVSEVGVVGNATLVDLDPEEGTTAWEYPYMESGNAKAHWYTTYTRDDAVAIKHKYDVGEIYKCYWNPSATSEVSMTNSGGDWIEEKYVNPGKWMVSAAIILACLPCLWCCFAMATTEVKENEDPDEAVSIEAVSTTKEAPELLENGLAKPHDWPAQGDEMFATLKARFHRLPVEDIIAALVTTGYHGGKAARILTAAEKSDCDEGPLVQN</sequence>
<organism evidence="2">
    <name type="scientific">Octactis speculum</name>
    <dbReference type="NCBI Taxonomy" id="3111310"/>
    <lineage>
        <taxon>Eukaryota</taxon>
        <taxon>Sar</taxon>
        <taxon>Stramenopiles</taxon>
        <taxon>Ochrophyta</taxon>
        <taxon>Dictyochophyceae</taxon>
        <taxon>Dictyochales</taxon>
        <taxon>Dictyochaceae</taxon>
        <taxon>Octactis</taxon>
    </lineage>
</organism>
<dbReference type="PROSITE" id="PS51257">
    <property type="entry name" value="PROKAR_LIPOPROTEIN"/>
    <property type="match status" value="1"/>
</dbReference>
<accession>A0A7S2MQC7</accession>
<keyword evidence="1" id="KW-0472">Membrane</keyword>
<keyword evidence="1" id="KW-0812">Transmembrane</keyword>
<reference evidence="2" key="1">
    <citation type="submission" date="2021-01" db="EMBL/GenBank/DDBJ databases">
        <authorList>
            <person name="Corre E."/>
            <person name="Pelletier E."/>
            <person name="Niang G."/>
            <person name="Scheremetjew M."/>
            <person name="Finn R."/>
            <person name="Kale V."/>
            <person name="Holt S."/>
            <person name="Cochrane G."/>
            <person name="Meng A."/>
            <person name="Brown T."/>
            <person name="Cohen L."/>
        </authorList>
    </citation>
    <scope>NUCLEOTIDE SEQUENCE</scope>
    <source>
        <strain evidence="2">CCMP1381</strain>
    </source>
</reference>
<evidence type="ECO:0000313" key="2">
    <source>
        <dbReference type="EMBL" id="CAD9496218.1"/>
    </source>
</evidence>
<dbReference type="AlphaFoldDB" id="A0A7S2MQC7"/>
<proteinExistence type="predicted"/>
<protein>
    <submittedName>
        <fullName evidence="2">Uncharacterized protein</fullName>
    </submittedName>
</protein>
<evidence type="ECO:0000256" key="1">
    <source>
        <dbReference type="SAM" id="Phobius"/>
    </source>
</evidence>